<dbReference type="HOGENOM" id="CLU_000288_6_16_1"/>
<dbReference type="PROSITE" id="PS50294">
    <property type="entry name" value="WD_REPEATS_REGION"/>
    <property type="match status" value="4"/>
</dbReference>
<dbReference type="InterPro" id="IPR015943">
    <property type="entry name" value="WD40/YVTN_repeat-like_dom_sf"/>
</dbReference>
<protein>
    <recommendedName>
        <fullName evidence="4">NACHT domain-containing protein</fullName>
    </recommendedName>
</protein>
<dbReference type="Pfam" id="PF24883">
    <property type="entry name" value="NPHP3_N"/>
    <property type="match status" value="1"/>
</dbReference>
<dbReference type="SMART" id="SM00320">
    <property type="entry name" value="WD40"/>
    <property type="match status" value="5"/>
</dbReference>
<feature type="repeat" description="WD" evidence="3">
    <location>
        <begin position="951"/>
        <end position="992"/>
    </location>
</feature>
<dbReference type="InterPro" id="IPR027417">
    <property type="entry name" value="P-loop_NTPase"/>
</dbReference>
<dbReference type="Pfam" id="PF00400">
    <property type="entry name" value="WD40"/>
    <property type="match status" value="4"/>
</dbReference>
<keyword evidence="2" id="KW-0677">Repeat</keyword>
<dbReference type="OrthoDB" id="674604at2759"/>
<evidence type="ECO:0000313" key="6">
    <source>
        <dbReference type="Proteomes" id="UP000007115"/>
    </source>
</evidence>
<dbReference type="eggNOG" id="KOG0272">
    <property type="taxonomic scope" value="Eukaryota"/>
</dbReference>
<dbReference type="CDD" id="cd00200">
    <property type="entry name" value="WD40"/>
    <property type="match status" value="1"/>
</dbReference>
<evidence type="ECO:0000256" key="3">
    <source>
        <dbReference type="PROSITE-ProRule" id="PRU00221"/>
    </source>
</evidence>
<dbReference type="RefSeq" id="XP_013952251.1">
    <property type="nucleotide sequence ID" value="XM_014096776.1"/>
</dbReference>
<gene>
    <name evidence="5" type="ORF">TRIVIDRAFT_159771</name>
</gene>
<name>G9N5L0_HYPVG</name>
<dbReference type="Gene3D" id="3.40.50.300">
    <property type="entry name" value="P-loop containing nucleotide triphosphate hydrolases"/>
    <property type="match status" value="1"/>
</dbReference>
<evidence type="ECO:0000256" key="1">
    <source>
        <dbReference type="ARBA" id="ARBA00022574"/>
    </source>
</evidence>
<feature type="repeat" description="WD" evidence="3">
    <location>
        <begin position="993"/>
        <end position="1034"/>
    </location>
</feature>
<feature type="domain" description="NACHT" evidence="4">
    <location>
        <begin position="189"/>
        <end position="336"/>
    </location>
</feature>
<dbReference type="SUPFAM" id="SSF52540">
    <property type="entry name" value="P-loop containing nucleoside triphosphate hydrolases"/>
    <property type="match status" value="1"/>
</dbReference>
<proteinExistence type="predicted"/>
<dbReference type="STRING" id="413071.G9N5L0"/>
<feature type="repeat" description="WD" evidence="3">
    <location>
        <begin position="909"/>
        <end position="950"/>
    </location>
</feature>
<dbReference type="InterPro" id="IPR007111">
    <property type="entry name" value="NACHT_NTPase"/>
</dbReference>
<comment type="caution">
    <text evidence="5">The sequence shown here is derived from an EMBL/GenBank/DDBJ whole genome shotgun (WGS) entry which is preliminary data.</text>
</comment>
<dbReference type="PANTHER" id="PTHR19848">
    <property type="entry name" value="WD40 REPEAT PROTEIN"/>
    <property type="match status" value="1"/>
</dbReference>
<dbReference type="InParanoid" id="G9N5L0"/>
<evidence type="ECO:0000259" key="4">
    <source>
        <dbReference type="PROSITE" id="PS50837"/>
    </source>
</evidence>
<dbReference type="Proteomes" id="UP000007115">
    <property type="component" value="Unassembled WGS sequence"/>
</dbReference>
<dbReference type="AlphaFoldDB" id="G9N5L0"/>
<sequence length="1128" mass="125773">MDVLGLLSNISQVIDLLVKIGVMCSIYCVDVKRAPQDVRKLLKEVDRLTAVIKELELLLQSPKGSSKLESSSLRQAVFDLRRLLAELVAKLDLGAKNVRAVWPFKKREIHEFFVAIERQKANILLHVNIEQTAILLDVHQEIVLSKLRVAEGATYDSSVDGEESFCLQGTRNHIIEQIQKWSASPDAQSIFWLNGMAGTGKSTISRTIAQSFANESILGASFFFKRGEGDRGRTSFLITTIAAQLVRRIPSLAPRIREVLDGDPQIHEKPLSDQFQKLILDPLGRNPGCWSPNLLIVIDALDECGHEESMRTLVGILSKAKQRNNPRLKIFLTSRPELPIRLGFEEISGKYDNLLLAAVSSTTIEHDIELFMRHQLHTIKADYNKSVTEHRKISPDWPGDDIVQKLVVSAVPLFIVAATICRFLRDRRLGGPHHQLRKILEYHKIETSGLDMTYLPTLDGLVVDLSLSARQEVLTRFRYLVGSIITLAQPLSIRSLAHLLDVTTDVVEDQLDLLHSVLGVPIDLDTPVRLLHLSFRDFLVDPEKKVDPIKYPFWVDEQIAHSKLFSQCIKLLSAGGVLREDICSLQSPGTLRSDISQKVIDSCLPNAIQYACIHWVHHLSQSNRTIRDDDETHKFLSSYLLNWLEALSLLGRSTEGAYMLDILLQKLDVSLDIFTIFIGSFLHDARRFVVANMATLDKAPLQIHSSALIFAPEMSTIKCLFKSSIPSWLSTLPVMQSHWDPCIATIEDHDMKDTSVLALPTGDRFLSILPNKGAIKIWDTKTACCVATHKEVLRDSIRISSDGTELLYISGDKVLQIIDATTRNCVGEYRGHTDKVTSAMFSMDGQQFASVSRDGTLRIWDRNFDKPGADLIASVDLVFFSNSSRLISPMKGHAIGIWNTSTAKCESLLEGHRAAISDVILSKDEGRIASTSYDKDIRIWDAFTGACIAVYKGHDKQVASITFSYDEKFLISADYEINIKVWDLAVGTQSAKVEGHESAILEVVFSSDKKKIATTSGDRVLKLWTAANGECIGTGDDHQLFAWAPLLIPLDMLSAPFDYLMNRQPSMTGIGLSNDAEWITWNSQKMLWLPPPYRVSASDIAASTIALGTRVGRLLLIGIDPSAVPDSH</sequence>
<dbReference type="PROSITE" id="PS50837">
    <property type="entry name" value="NACHT"/>
    <property type="match status" value="1"/>
</dbReference>
<dbReference type="GeneID" id="25788458"/>
<evidence type="ECO:0000256" key="2">
    <source>
        <dbReference type="ARBA" id="ARBA00022737"/>
    </source>
</evidence>
<feature type="repeat" description="WD" evidence="3">
    <location>
        <begin position="829"/>
        <end position="861"/>
    </location>
</feature>
<dbReference type="VEuPathDB" id="FungiDB:TRIVIDRAFT_159771"/>
<organism evidence="5 6">
    <name type="scientific">Hypocrea virens (strain Gv29-8 / FGSC 10586)</name>
    <name type="common">Gliocladium virens</name>
    <name type="synonym">Trichoderma virens</name>
    <dbReference type="NCBI Taxonomy" id="413071"/>
    <lineage>
        <taxon>Eukaryota</taxon>
        <taxon>Fungi</taxon>
        <taxon>Dikarya</taxon>
        <taxon>Ascomycota</taxon>
        <taxon>Pezizomycotina</taxon>
        <taxon>Sordariomycetes</taxon>
        <taxon>Hypocreomycetidae</taxon>
        <taxon>Hypocreales</taxon>
        <taxon>Hypocreaceae</taxon>
        <taxon>Trichoderma</taxon>
    </lineage>
</organism>
<dbReference type="OMA" id="EWITWDS"/>
<reference evidence="5 6" key="1">
    <citation type="journal article" date="2011" name="Genome Biol.">
        <title>Comparative genome sequence analysis underscores mycoparasitism as the ancestral life style of Trichoderma.</title>
        <authorList>
            <person name="Kubicek C.P."/>
            <person name="Herrera-Estrella A."/>
            <person name="Seidl-Seiboth V."/>
            <person name="Martinez D.A."/>
            <person name="Druzhinina I.S."/>
            <person name="Thon M."/>
            <person name="Zeilinger S."/>
            <person name="Casas-Flores S."/>
            <person name="Horwitz B.A."/>
            <person name="Mukherjee P.K."/>
            <person name="Mukherjee M."/>
            <person name="Kredics L."/>
            <person name="Alcaraz L.D."/>
            <person name="Aerts A."/>
            <person name="Antal Z."/>
            <person name="Atanasova L."/>
            <person name="Cervantes-Badillo M.G."/>
            <person name="Challacombe J."/>
            <person name="Chertkov O."/>
            <person name="McCluskey K."/>
            <person name="Coulpier F."/>
            <person name="Deshpande N."/>
            <person name="von Doehren H."/>
            <person name="Ebbole D.J."/>
            <person name="Esquivel-Naranjo E.U."/>
            <person name="Fekete E."/>
            <person name="Flipphi M."/>
            <person name="Glaser F."/>
            <person name="Gomez-Rodriguez E.Y."/>
            <person name="Gruber S."/>
            <person name="Han C."/>
            <person name="Henrissat B."/>
            <person name="Hermosa R."/>
            <person name="Hernandez-Onate M."/>
            <person name="Karaffa L."/>
            <person name="Kosti I."/>
            <person name="Le Crom S."/>
            <person name="Lindquist E."/>
            <person name="Lucas S."/>
            <person name="Luebeck M."/>
            <person name="Luebeck P.S."/>
            <person name="Margeot A."/>
            <person name="Metz B."/>
            <person name="Misra M."/>
            <person name="Nevalainen H."/>
            <person name="Omann M."/>
            <person name="Packer N."/>
            <person name="Perrone G."/>
            <person name="Uresti-Rivera E.E."/>
            <person name="Salamov A."/>
            <person name="Schmoll M."/>
            <person name="Seiboth B."/>
            <person name="Shapiro H."/>
            <person name="Sukno S."/>
            <person name="Tamayo-Ramos J.A."/>
            <person name="Tisch D."/>
            <person name="Wiest A."/>
            <person name="Wilkinson H.H."/>
            <person name="Zhang M."/>
            <person name="Coutinho P.M."/>
            <person name="Kenerley C.M."/>
            <person name="Monte E."/>
            <person name="Baker S.E."/>
            <person name="Grigoriev I.V."/>
        </authorList>
    </citation>
    <scope>NUCLEOTIDE SEQUENCE [LARGE SCALE GENOMIC DNA]</scope>
    <source>
        <strain evidence="6">Gv29-8 / FGSC 10586</strain>
    </source>
</reference>
<keyword evidence="6" id="KW-1185">Reference proteome</keyword>
<accession>G9N5L0</accession>
<dbReference type="InterPro" id="IPR036322">
    <property type="entry name" value="WD40_repeat_dom_sf"/>
</dbReference>
<dbReference type="PROSITE" id="PS50082">
    <property type="entry name" value="WD_REPEATS_2"/>
    <property type="match status" value="4"/>
</dbReference>
<dbReference type="Gene3D" id="2.130.10.10">
    <property type="entry name" value="YVTN repeat-like/Quinoprotein amine dehydrogenase"/>
    <property type="match status" value="2"/>
</dbReference>
<evidence type="ECO:0000313" key="5">
    <source>
        <dbReference type="EMBL" id="EHK18052.1"/>
    </source>
</evidence>
<dbReference type="InterPro" id="IPR056884">
    <property type="entry name" value="NPHP3-like_N"/>
</dbReference>
<keyword evidence="1 3" id="KW-0853">WD repeat</keyword>
<dbReference type="SUPFAM" id="SSF50978">
    <property type="entry name" value="WD40 repeat-like"/>
    <property type="match status" value="1"/>
</dbReference>
<dbReference type="EMBL" id="ABDF02000087">
    <property type="protein sequence ID" value="EHK18052.1"/>
    <property type="molecule type" value="Genomic_DNA"/>
</dbReference>
<dbReference type="PANTHER" id="PTHR19848:SF8">
    <property type="entry name" value="F-BOX AND WD REPEAT DOMAIN CONTAINING 7"/>
    <property type="match status" value="1"/>
</dbReference>
<dbReference type="InterPro" id="IPR001680">
    <property type="entry name" value="WD40_rpt"/>
</dbReference>